<dbReference type="PANTHER" id="PTHR33823">
    <property type="entry name" value="RNA POLYMERASE-BINDING TRANSCRIPTION FACTOR DKSA-RELATED"/>
    <property type="match status" value="1"/>
</dbReference>
<evidence type="ECO:0000256" key="4">
    <source>
        <dbReference type="PROSITE-ProRule" id="PRU00510"/>
    </source>
</evidence>
<accession>A0A6A7K887</accession>
<dbReference type="InterPro" id="IPR000962">
    <property type="entry name" value="Znf_DskA_TraR"/>
</dbReference>
<dbReference type="PANTHER" id="PTHR33823:SF4">
    <property type="entry name" value="GENERAL STRESS PROTEIN 16O"/>
    <property type="match status" value="1"/>
</dbReference>
<dbReference type="SUPFAM" id="SSF57716">
    <property type="entry name" value="Glucocorticoid receptor-like (DNA-binding domain)"/>
    <property type="match status" value="1"/>
</dbReference>
<dbReference type="PROSITE" id="PS51128">
    <property type="entry name" value="ZF_DKSA_2"/>
    <property type="match status" value="1"/>
</dbReference>
<dbReference type="Pfam" id="PF01258">
    <property type="entry name" value="zf-dskA_traR"/>
    <property type="match status" value="1"/>
</dbReference>
<gene>
    <name evidence="6" type="ORF">GC105_07830</name>
</gene>
<proteinExistence type="predicted"/>
<protein>
    <recommendedName>
        <fullName evidence="5">Zinc finger DksA/TraR C4-type domain-containing protein</fullName>
    </recommendedName>
</protein>
<comment type="caution">
    <text evidence="6">The sequence shown here is derived from an EMBL/GenBank/DDBJ whole genome shotgun (WGS) entry which is preliminary data.</text>
</comment>
<feature type="zinc finger region" description="dksA C4-type" evidence="4">
    <location>
        <begin position="113"/>
        <end position="137"/>
    </location>
</feature>
<evidence type="ECO:0000313" key="6">
    <source>
        <dbReference type="EMBL" id="MPW25698.1"/>
    </source>
</evidence>
<evidence type="ECO:0000256" key="1">
    <source>
        <dbReference type="ARBA" id="ARBA00022723"/>
    </source>
</evidence>
<dbReference type="Proteomes" id="UP000440004">
    <property type="component" value="Unassembled WGS sequence"/>
</dbReference>
<organism evidence="6 7">
    <name type="scientific">Alkalibaculum sporogenes</name>
    <dbReference type="NCBI Taxonomy" id="2655001"/>
    <lineage>
        <taxon>Bacteria</taxon>
        <taxon>Bacillati</taxon>
        <taxon>Bacillota</taxon>
        <taxon>Clostridia</taxon>
        <taxon>Eubacteriales</taxon>
        <taxon>Eubacteriaceae</taxon>
        <taxon>Alkalibaculum</taxon>
    </lineage>
</organism>
<keyword evidence="7" id="KW-1185">Reference proteome</keyword>
<feature type="domain" description="Zinc finger DksA/TraR C4-type" evidence="5">
    <location>
        <begin position="109"/>
        <end position="139"/>
    </location>
</feature>
<dbReference type="Gene3D" id="1.20.120.910">
    <property type="entry name" value="DksA, coiled-coil domain"/>
    <property type="match status" value="1"/>
</dbReference>
<sequence length="140" mass="16579">MNENEFFEKTKVILLKKRRYYVKQEKLKIYRDKLVAEKDRVHKLMEKMKENRVSDMYDEMDQELSTFDNHPGDLGTIRSDIERGAYIKDNEISILRKVDEALHAIDENTYGFCKECGKTISEERLDLIPYATTCVNCQTN</sequence>
<dbReference type="EMBL" id="WHNX01000010">
    <property type="protein sequence ID" value="MPW25698.1"/>
    <property type="molecule type" value="Genomic_DNA"/>
</dbReference>
<dbReference type="SUPFAM" id="SSF109635">
    <property type="entry name" value="DnaK suppressor protein DksA, alpha-hairpin domain"/>
    <property type="match status" value="1"/>
</dbReference>
<keyword evidence="1" id="KW-0479">Metal-binding</keyword>
<keyword evidence="3" id="KW-0862">Zinc</keyword>
<keyword evidence="2" id="KW-0863">Zinc-finger</keyword>
<evidence type="ECO:0000256" key="3">
    <source>
        <dbReference type="ARBA" id="ARBA00022833"/>
    </source>
</evidence>
<dbReference type="InterPro" id="IPR037187">
    <property type="entry name" value="DnaK_N"/>
</dbReference>
<dbReference type="AlphaFoldDB" id="A0A6A7K887"/>
<dbReference type="GO" id="GO:0008270">
    <property type="term" value="F:zinc ion binding"/>
    <property type="evidence" value="ECO:0007669"/>
    <property type="project" value="UniProtKB-KW"/>
</dbReference>
<evidence type="ECO:0000256" key="2">
    <source>
        <dbReference type="ARBA" id="ARBA00022771"/>
    </source>
</evidence>
<evidence type="ECO:0000313" key="7">
    <source>
        <dbReference type="Proteomes" id="UP000440004"/>
    </source>
</evidence>
<name>A0A6A7K887_9FIRM</name>
<evidence type="ECO:0000259" key="5">
    <source>
        <dbReference type="Pfam" id="PF01258"/>
    </source>
</evidence>
<reference evidence="6 7" key="1">
    <citation type="submission" date="2019-10" db="EMBL/GenBank/DDBJ databases">
        <title>Alkalibaculum tamaniensis sp.nov., a new alkaliphilic acetogen, isolated on methoxylated aromatics from a mud volcano.</title>
        <authorList>
            <person name="Khomyakova M.A."/>
            <person name="Merkel A.Y."/>
            <person name="Bonch-Osmolovskaya E.A."/>
            <person name="Slobodkin A.I."/>
        </authorList>
    </citation>
    <scope>NUCLEOTIDE SEQUENCE [LARGE SCALE GENOMIC DNA]</scope>
    <source>
        <strain evidence="6 7">M08DMB</strain>
    </source>
</reference>